<organism evidence="8 9">
    <name type="scientific">Saccharomyces arboricola (strain H-6 / AS 2.3317 / CBS 10644)</name>
    <name type="common">Yeast</name>
    <dbReference type="NCBI Taxonomy" id="1160507"/>
    <lineage>
        <taxon>Eukaryota</taxon>
        <taxon>Fungi</taxon>
        <taxon>Dikarya</taxon>
        <taxon>Ascomycota</taxon>
        <taxon>Saccharomycotina</taxon>
        <taxon>Saccharomycetes</taxon>
        <taxon>Saccharomycetales</taxon>
        <taxon>Saccharomycetaceae</taxon>
        <taxon>Saccharomyces</taxon>
    </lineage>
</organism>
<keyword evidence="2" id="KW-0808">Transferase</keyword>
<dbReference type="GO" id="GO:0008757">
    <property type="term" value="F:S-adenosylmethionine-dependent methyltransferase activity"/>
    <property type="evidence" value="ECO:0007669"/>
    <property type="project" value="UniProtKB-ARBA"/>
</dbReference>
<comment type="function">
    <text evidence="4">S-adenosyl-L-methionine-dependent protein-lysine N-methyltransferase that monomethylates 60S ribosomal protein L1 (RPL1A and RPL1B) at 'Lys-46'.</text>
</comment>
<dbReference type="SUPFAM" id="SSF101447">
    <property type="entry name" value="Formin homology 2 domain (FH2 domain)"/>
    <property type="match status" value="1"/>
</dbReference>
<evidence type="ECO:0000256" key="6">
    <source>
        <dbReference type="ARBA" id="ARBA00039932"/>
    </source>
</evidence>
<dbReference type="AlphaFoldDB" id="J8Q252"/>
<keyword evidence="3" id="KW-0949">S-adenosyl-L-methionine</keyword>
<evidence type="ECO:0000256" key="1">
    <source>
        <dbReference type="ARBA" id="ARBA00022603"/>
    </source>
</evidence>
<dbReference type="InterPro" id="IPR019410">
    <property type="entry name" value="Methyltransf_16"/>
</dbReference>
<dbReference type="GO" id="GO:0032259">
    <property type="term" value="P:methylation"/>
    <property type="evidence" value="ECO:0007669"/>
    <property type="project" value="UniProtKB-KW"/>
</dbReference>
<evidence type="ECO:0000256" key="7">
    <source>
        <dbReference type="SAM" id="MobiDB-lite"/>
    </source>
</evidence>
<dbReference type="PANTHER" id="PTHR14614">
    <property type="entry name" value="HEPATOCELLULAR CARCINOMA-ASSOCIATED ANTIGEN"/>
    <property type="match status" value="1"/>
</dbReference>
<name>J8Q252_SACAR</name>
<evidence type="ECO:0000313" key="9">
    <source>
        <dbReference type="Proteomes" id="UP000006968"/>
    </source>
</evidence>
<keyword evidence="9" id="KW-1185">Reference proteome</keyword>
<dbReference type="GO" id="GO:0032991">
    <property type="term" value="C:protein-containing complex"/>
    <property type="evidence" value="ECO:0007669"/>
    <property type="project" value="TreeGrafter"/>
</dbReference>
<gene>
    <name evidence="8" type="ORF">SU7_2217</name>
</gene>
<dbReference type="Gene3D" id="3.40.50.150">
    <property type="entry name" value="Vaccinia Virus protein VP39"/>
    <property type="match status" value="1"/>
</dbReference>
<dbReference type="InterPro" id="IPR029063">
    <property type="entry name" value="SAM-dependent_MTases_sf"/>
</dbReference>
<dbReference type="GO" id="GO:0005829">
    <property type="term" value="C:cytosol"/>
    <property type="evidence" value="ECO:0007669"/>
    <property type="project" value="TreeGrafter"/>
</dbReference>
<dbReference type="Proteomes" id="UP000006968">
    <property type="component" value="Chromosome XII"/>
</dbReference>
<comment type="similarity">
    <text evidence="5">Belongs to the class I-like SAM-binding methyltransferase superfamily. RKM5 family.</text>
</comment>
<dbReference type="EMBL" id="ALIE01000141">
    <property type="protein sequence ID" value="EJS42726.1"/>
    <property type="molecule type" value="Genomic_DNA"/>
</dbReference>
<feature type="region of interest" description="Disordered" evidence="7">
    <location>
        <begin position="216"/>
        <end position="246"/>
    </location>
</feature>
<proteinExistence type="inferred from homology"/>
<dbReference type="HOGENOM" id="CLU_051532_0_0_1"/>
<dbReference type="OrthoDB" id="2529286at2759"/>
<sequence>MSFKLWALDEDAIHEHVFERYMQLEGQCGKLPQDLGILDRNRGLLELAIEPIGLQSSRKKKRVRRRNKAGFVQEGEDVAVDSYHVTVEQSISSLHSSRDNDNSTTGYVVWSTTPFFINWLLYSASAAPFRLGSQVEVVNGSSCEGHTLELPKLINLSSSDRGKNAILELGAGISGILPVILGNFVDVYVSTDQKGILNKLKHNIMENLSQLTRKQCESRTLQLKPPPPPPPPPTPKTLDTITTEPPPKPTLKLEVAALDWEKINLQDEKTHSLHPELSLIGKTSSSVYVIAMDVIYNEYLIDPFLKALQELKHVFQTSYNLKFHAIVGIHLRSQEVTTLFLEKAVIEYKYTLYDIVDQTIQASRFNLYLIS</sequence>
<protein>
    <recommendedName>
        <fullName evidence="6">Ribosomal lysine N-methyltransferase 5</fullName>
    </recommendedName>
</protein>
<dbReference type="PANTHER" id="PTHR14614:SF109">
    <property type="entry name" value="RIBOSOMAL LYSINE N-METHYLTRANSFERASE 5"/>
    <property type="match status" value="1"/>
</dbReference>
<evidence type="ECO:0000256" key="4">
    <source>
        <dbReference type="ARBA" id="ARBA00037491"/>
    </source>
</evidence>
<comment type="caution">
    <text evidence="8">The sequence shown here is derived from an EMBL/GenBank/DDBJ whole genome shotgun (WGS) entry which is preliminary data.</text>
</comment>
<evidence type="ECO:0000256" key="5">
    <source>
        <dbReference type="ARBA" id="ARBA00038458"/>
    </source>
</evidence>
<evidence type="ECO:0000256" key="3">
    <source>
        <dbReference type="ARBA" id="ARBA00022691"/>
    </source>
</evidence>
<evidence type="ECO:0000256" key="2">
    <source>
        <dbReference type="ARBA" id="ARBA00022679"/>
    </source>
</evidence>
<evidence type="ECO:0000313" key="8">
    <source>
        <dbReference type="EMBL" id="EJS42726.1"/>
    </source>
</evidence>
<keyword evidence="1" id="KW-0489">Methyltransferase</keyword>
<accession>J8Q252</accession>
<feature type="compositionally biased region" description="Pro residues" evidence="7">
    <location>
        <begin position="224"/>
        <end position="235"/>
    </location>
</feature>
<reference evidence="8 9" key="1">
    <citation type="journal article" date="2013" name="BMC Genomics">
        <title>High quality de novo sequencing and assembly of the Saccharomyces arboricolus genome.</title>
        <authorList>
            <person name="Liti G."/>
            <person name="Nguyen Ba A.N."/>
            <person name="Blythe M."/>
            <person name="Mueller C.A."/>
            <person name="Bergstroem A."/>
            <person name="Cubillos F.A."/>
            <person name="Dafhnis-Calas F."/>
            <person name="Khoshraftar S."/>
            <person name="Malla S."/>
            <person name="Mehta N."/>
            <person name="Siow C.C."/>
            <person name="Warringer J."/>
            <person name="Moses A.M."/>
            <person name="Louis E.J."/>
            <person name="Nieduszynski C.A."/>
        </authorList>
    </citation>
    <scope>NUCLEOTIDE SEQUENCE [LARGE SCALE GENOMIC DNA]</scope>
    <source>
        <strain evidence="9">H-6 / AS 2.3317 / CBS 10644</strain>
    </source>
</reference>